<dbReference type="InterPro" id="IPR023753">
    <property type="entry name" value="FAD/NAD-binding_dom"/>
</dbReference>
<dbReference type="Gene3D" id="3.50.50.60">
    <property type="entry name" value="FAD/NAD(P)-binding domain"/>
    <property type="match status" value="2"/>
</dbReference>
<dbReference type="GO" id="GO:0016491">
    <property type="term" value="F:oxidoreductase activity"/>
    <property type="evidence" value="ECO:0007669"/>
    <property type="project" value="InterPro"/>
</dbReference>
<evidence type="ECO:0000259" key="5">
    <source>
        <dbReference type="Pfam" id="PF09242"/>
    </source>
</evidence>
<dbReference type="SUPFAM" id="SSF51905">
    <property type="entry name" value="FAD/NAD(P)-binding domain"/>
    <property type="match status" value="2"/>
</dbReference>
<dbReference type="GO" id="GO:0050660">
    <property type="term" value="F:flavin adenine dinucleotide binding"/>
    <property type="evidence" value="ECO:0007669"/>
    <property type="project" value="InterPro"/>
</dbReference>
<dbReference type="InterPro" id="IPR036188">
    <property type="entry name" value="FAD/NAD-bd_sf"/>
</dbReference>
<keyword evidence="8" id="KW-1185">Reference proteome</keyword>
<name>A0A4R3MBX3_9BURK</name>
<dbReference type="Pfam" id="PF09242">
    <property type="entry name" value="FCSD-flav_bind"/>
    <property type="match status" value="1"/>
</dbReference>
<dbReference type="AlphaFoldDB" id="A0A4R3MBX3"/>
<feature type="domain" description="FAD/NAD(P)-binding" evidence="4">
    <location>
        <begin position="31"/>
        <end position="150"/>
    </location>
</feature>
<sequence length="423" mass="45461">MKRRAFLSSLGGCAALAVPGLCLGAEGSAGHVVVIGGGYGGATAARYLRVWSGGRIRVTLVEPNPDFVSCPMSNLVLEGALSIGDVTVSYEDLQRRHGVKWVRDTVERIDAGGRRVVLKSGVGIAYDRLIVSPGIDFMWEKIPGMASPGAHERILHAWKAGPQTVALRRQLEAMPDGGRFIIAIPEAPYRCPPAPYERACLVASYFKKHKPRAKVHVFDANADVTSKGALFKAAWKKFYPGMIEYTPEFRAVDVDAAKKKVIFEFGEEESADVLNLLPPMRAGGIAVKSGLATANGRWCEVDFLTFESRVAAGVHVLGDSIQIAPVMPKAGHMANQHGKTCAAALVALLTQQEVNPLPIYANTCYSFVTASQAMHVSTVHRYDAGQKTMLTVPGAGGLSVEPSEGEGRDAMSWARAIWSDMLS</sequence>
<dbReference type="EMBL" id="SMAJ01000001">
    <property type="protein sequence ID" value="TCT10866.1"/>
    <property type="molecule type" value="Genomic_DNA"/>
</dbReference>
<comment type="caution">
    <text evidence="7">The sequence shown here is derived from an EMBL/GenBank/DDBJ whole genome shotgun (WGS) entry which is preliminary data.</text>
</comment>
<dbReference type="Pfam" id="PF07992">
    <property type="entry name" value="Pyr_redox_2"/>
    <property type="match status" value="1"/>
</dbReference>
<dbReference type="OrthoDB" id="9781621at2"/>
<evidence type="ECO:0000259" key="4">
    <source>
        <dbReference type="Pfam" id="PF07992"/>
    </source>
</evidence>
<keyword evidence="3" id="KW-0732">Signal</keyword>
<evidence type="ECO:0000313" key="7">
    <source>
        <dbReference type="EMBL" id="TCT10866.1"/>
    </source>
</evidence>
<dbReference type="PANTHER" id="PTHR43755:SF1">
    <property type="entry name" value="FAD-DEPENDENT PYRIDINE NUCLEOTIDE-DISULPHIDE OXIDOREDUCTASE"/>
    <property type="match status" value="1"/>
</dbReference>
<feature type="signal peptide" evidence="3">
    <location>
        <begin position="1"/>
        <end position="24"/>
    </location>
</feature>
<dbReference type="PANTHER" id="PTHR43755">
    <property type="match status" value="1"/>
</dbReference>
<dbReference type="InterPro" id="IPR016156">
    <property type="entry name" value="FAD/NAD-linked_Rdtase_dimer_sf"/>
</dbReference>
<feature type="chain" id="PRO_5020378944" evidence="3">
    <location>
        <begin position="25"/>
        <end position="423"/>
    </location>
</feature>
<dbReference type="InterPro" id="IPR049386">
    <property type="entry name" value="FCSD_central"/>
</dbReference>
<protein>
    <submittedName>
        <fullName evidence="7">NADPH-dependent 2,4-dienoyl-CoA reductase/sulfur reductase-like enzyme</fullName>
    </submittedName>
</protein>
<dbReference type="Pfam" id="PF21706">
    <property type="entry name" value="FCSD_central"/>
    <property type="match status" value="1"/>
</dbReference>
<evidence type="ECO:0000259" key="6">
    <source>
        <dbReference type="Pfam" id="PF21706"/>
    </source>
</evidence>
<feature type="domain" description="Flavocytochrome c sulphide dehydrogenase flavin-binding" evidence="5">
    <location>
        <begin position="357"/>
        <end position="422"/>
    </location>
</feature>
<dbReference type="InterPro" id="IPR015323">
    <property type="entry name" value="FlavoCytC_S_DH_flav-bd"/>
</dbReference>
<reference evidence="7 8" key="1">
    <citation type="submission" date="2019-03" db="EMBL/GenBank/DDBJ databases">
        <title>Genomic Encyclopedia of Type Strains, Phase IV (KMG-IV): sequencing the most valuable type-strain genomes for metagenomic binning, comparative biology and taxonomic classification.</title>
        <authorList>
            <person name="Goeker M."/>
        </authorList>
    </citation>
    <scope>NUCLEOTIDE SEQUENCE [LARGE SCALE GENOMIC DNA]</scope>
    <source>
        <strain evidence="7 8">DSM 24591</strain>
    </source>
</reference>
<dbReference type="InterPro" id="IPR052541">
    <property type="entry name" value="SQRD"/>
</dbReference>
<accession>A0A4R3MBX3</accession>
<gene>
    <name evidence="7" type="ORF">EDC26_10186</name>
</gene>
<dbReference type="Gene3D" id="3.90.760.10">
    <property type="entry name" value="Flavocytochrome c sulphide dehydrogenase, flavin-binding domain"/>
    <property type="match status" value="1"/>
</dbReference>
<keyword evidence="1" id="KW-0285">Flavoprotein</keyword>
<evidence type="ECO:0000256" key="1">
    <source>
        <dbReference type="ARBA" id="ARBA00022630"/>
    </source>
</evidence>
<proteinExistence type="predicted"/>
<feature type="domain" description="Sulfide dehydrogenase [flavocytochrome c] flavoprotein chain central" evidence="6">
    <location>
        <begin position="164"/>
        <end position="278"/>
    </location>
</feature>
<organism evidence="7 8">
    <name type="scientific">Paralcaligenes ureilyticus</name>
    <dbReference type="NCBI Taxonomy" id="627131"/>
    <lineage>
        <taxon>Bacteria</taxon>
        <taxon>Pseudomonadati</taxon>
        <taxon>Pseudomonadota</taxon>
        <taxon>Betaproteobacteria</taxon>
        <taxon>Burkholderiales</taxon>
        <taxon>Alcaligenaceae</taxon>
        <taxon>Paralcaligenes</taxon>
    </lineage>
</organism>
<evidence type="ECO:0000256" key="3">
    <source>
        <dbReference type="SAM" id="SignalP"/>
    </source>
</evidence>
<dbReference type="Proteomes" id="UP000295525">
    <property type="component" value="Unassembled WGS sequence"/>
</dbReference>
<keyword evidence="2" id="KW-0274">FAD</keyword>
<evidence type="ECO:0000256" key="2">
    <source>
        <dbReference type="ARBA" id="ARBA00022827"/>
    </source>
</evidence>
<dbReference type="InterPro" id="IPR037092">
    <property type="entry name" value="FlavoCytC_S_DH_flav-bd_sf"/>
</dbReference>
<dbReference type="RefSeq" id="WP_132579305.1">
    <property type="nucleotide sequence ID" value="NZ_SMAJ01000001.1"/>
</dbReference>
<evidence type="ECO:0000313" key="8">
    <source>
        <dbReference type="Proteomes" id="UP000295525"/>
    </source>
</evidence>
<dbReference type="SUPFAM" id="SSF55424">
    <property type="entry name" value="FAD/NAD-linked reductases, dimerisation (C-terminal) domain"/>
    <property type="match status" value="1"/>
</dbReference>